<feature type="compositionally biased region" description="Basic and acidic residues" evidence="1">
    <location>
        <begin position="240"/>
        <end position="255"/>
    </location>
</feature>
<feature type="compositionally biased region" description="Acidic residues" evidence="1">
    <location>
        <begin position="352"/>
        <end position="364"/>
    </location>
</feature>
<reference evidence="2" key="1">
    <citation type="journal article" date="2023" name="G3 (Bethesda)">
        <title>Whole genome assembly and annotation of the endangered Caribbean coral Acropora cervicornis.</title>
        <authorList>
            <person name="Selwyn J.D."/>
            <person name="Vollmer S.V."/>
        </authorList>
    </citation>
    <scope>NUCLEOTIDE SEQUENCE</scope>
    <source>
        <strain evidence="2">K2</strain>
    </source>
</reference>
<dbReference type="Gene3D" id="3.30.1370.50">
    <property type="entry name" value="R3H-like domain"/>
    <property type="match status" value="1"/>
</dbReference>
<feature type="compositionally biased region" description="Basic residues" evidence="1">
    <location>
        <begin position="289"/>
        <end position="298"/>
    </location>
</feature>
<dbReference type="GO" id="GO:0003676">
    <property type="term" value="F:nucleic acid binding"/>
    <property type="evidence" value="ECO:0007669"/>
    <property type="project" value="InterPro"/>
</dbReference>
<feature type="region of interest" description="Disordered" evidence="1">
    <location>
        <begin position="457"/>
        <end position="477"/>
    </location>
</feature>
<feature type="region of interest" description="Disordered" evidence="1">
    <location>
        <begin position="239"/>
        <end position="388"/>
    </location>
</feature>
<sequence length="620" mass="69709">MAVSEEQSSLLSWKKSFATAIRPNENACQDIFQNSEKLLASAVSICRLKGSVECQTGGLITVCEELQSLVRLAFSEVKRVEKDLRSQNTKLKKEILNLIEKVKHLEEEKRDCKLLNNEVTHAAEQRTSEPLGNSRNSRKSKEAKSNKIPCHSSLPDSETSIPDDDSDSYMFNTDSAENAVVAVENAPISKDQTILICPKENKKWNSRKRLKKLTSESNDEISNLAEAGDSILESLPSCAKENEGKQHSRKLDNVGEKSNTVIEEKAPLEEKQKRQPEGKSEVQLERAKGAKCTRRGSLRKMEADCNKQETEEFMGDKKSNAGNSEEKVKQKEVFEEAKKTKTRKTKSLQNELSEDDSNPMEEIPETMKSHEKNKYNTDNEESKDFSVKESMDVEMKVVSLEEDSLDHKSEFKARKRLSCNKKSKLSHECIIKINKMSMEEGNEELKKIALNQNSKLKGKSVEGEISGTSDESAAMDDHDEPLGDMSFLIDVNSKISRFVSDAAQEECELDPMTARERNEVYKVAQIYKLRARIGTKADNNLAAVRLSKQADTKMPKPGRVDCLLSKLSIAASKEALKDSPKSQVKRKYGVTVDQDKNADYSDQSGPSKKKFAKKFRSNKD</sequence>
<gene>
    <name evidence="2" type="ORF">P5673_010306</name>
</gene>
<reference evidence="2" key="2">
    <citation type="journal article" date="2023" name="Science">
        <title>Genomic signatures of disease resistance in endangered staghorn corals.</title>
        <authorList>
            <person name="Vollmer S.V."/>
            <person name="Selwyn J.D."/>
            <person name="Despard B.A."/>
            <person name="Roesel C.L."/>
        </authorList>
    </citation>
    <scope>NUCLEOTIDE SEQUENCE</scope>
    <source>
        <strain evidence="2">K2</strain>
    </source>
</reference>
<dbReference type="InterPro" id="IPR036867">
    <property type="entry name" value="R3H_dom_sf"/>
</dbReference>
<dbReference type="Proteomes" id="UP001249851">
    <property type="component" value="Unassembled WGS sequence"/>
</dbReference>
<feature type="compositionally biased region" description="Basic residues" evidence="1">
    <location>
        <begin position="607"/>
        <end position="620"/>
    </location>
</feature>
<dbReference type="SUPFAM" id="SSF82708">
    <property type="entry name" value="R3H domain"/>
    <property type="match status" value="1"/>
</dbReference>
<dbReference type="AlphaFoldDB" id="A0AAD9QRC7"/>
<feature type="compositionally biased region" description="Basic and acidic residues" evidence="1">
    <location>
        <begin position="262"/>
        <end position="288"/>
    </location>
</feature>
<accession>A0AAD9QRC7</accession>
<comment type="caution">
    <text evidence="2">The sequence shown here is derived from an EMBL/GenBank/DDBJ whole genome shotgun (WGS) entry which is preliminary data.</text>
</comment>
<keyword evidence="3" id="KW-1185">Reference proteome</keyword>
<feature type="region of interest" description="Disordered" evidence="1">
    <location>
        <begin position="575"/>
        <end position="620"/>
    </location>
</feature>
<feature type="compositionally biased region" description="Basic and acidic residues" evidence="1">
    <location>
        <begin position="365"/>
        <end position="388"/>
    </location>
</feature>
<dbReference type="CDD" id="cd02325">
    <property type="entry name" value="R3H"/>
    <property type="match status" value="1"/>
</dbReference>
<evidence type="ECO:0000313" key="2">
    <source>
        <dbReference type="EMBL" id="KAK2565988.1"/>
    </source>
</evidence>
<dbReference type="EMBL" id="JARQWQ010000018">
    <property type="protein sequence ID" value="KAK2565988.1"/>
    <property type="molecule type" value="Genomic_DNA"/>
</dbReference>
<evidence type="ECO:0000313" key="3">
    <source>
        <dbReference type="Proteomes" id="UP001249851"/>
    </source>
</evidence>
<protein>
    <submittedName>
        <fullName evidence="2">Uncharacterized protein</fullName>
    </submittedName>
</protein>
<evidence type="ECO:0000256" key="1">
    <source>
        <dbReference type="SAM" id="MobiDB-lite"/>
    </source>
</evidence>
<proteinExistence type="predicted"/>
<name>A0AAD9QRC7_ACRCE</name>
<organism evidence="2 3">
    <name type="scientific">Acropora cervicornis</name>
    <name type="common">Staghorn coral</name>
    <dbReference type="NCBI Taxonomy" id="6130"/>
    <lineage>
        <taxon>Eukaryota</taxon>
        <taxon>Metazoa</taxon>
        <taxon>Cnidaria</taxon>
        <taxon>Anthozoa</taxon>
        <taxon>Hexacorallia</taxon>
        <taxon>Scleractinia</taxon>
        <taxon>Astrocoeniina</taxon>
        <taxon>Acroporidae</taxon>
        <taxon>Acropora</taxon>
    </lineage>
</organism>
<feature type="region of interest" description="Disordered" evidence="1">
    <location>
        <begin position="121"/>
        <end position="170"/>
    </location>
</feature>
<feature type="compositionally biased region" description="Basic and acidic residues" evidence="1">
    <location>
        <begin position="299"/>
        <end position="339"/>
    </location>
</feature>